<proteinExistence type="inferred from homology"/>
<dbReference type="EMBL" id="LGGX01000002">
    <property type="protein sequence ID" value="KUK87867.1"/>
    <property type="molecule type" value="Genomic_DNA"/>
</dbReference>
<dbReference type="Proteomes" id="UP000053467">
    <property type="component" value="Unassembled WGS sequence"/>
</dbReference>
<protein>
    <submittedName>
        <fullName evidence="8">Outer membrane efflux protein</fullName>
    </submittedName>
</protein>
<evidence type="ECO:0000256" key="1">
    <source>
        <dbReference type="ARBA" id="ARBA00004442"/>
    </source>
</evidence>
<organism evidence="8 9">
    <name type="scientific">candidate division TA06 bacterium 34_109</name>
    <dbReference type="NCBI Taxonomy" id="1635277"/>
    <lineage>
        <taxon>Bacteria</taxon>
        <taxon>Bacteria division TA06</taxon>
    </lineage>
</organism>
<dbReference type="AlphaFoldDB" id="A0A117M714"/>
<keyword evidence="5" id="KW-0812">Transmembrane</keyword>
<evidence type="ECO:0000256" key="6">
    <source>
        <dbReference type="ARBA" id="ARBA00023136"/>
    </source>
</evidence>
<keyword evidence="4" id="KW-1134">Transmembrane beta strand</keyword>
<gene>
    <name evidence="8" type="ORF">XE03_0386</name>
</gene>
<dbReference type="GO" id="GO:0015562">
    <property type="term" value="F:efflux transmembrane transporter activity"/>
    <property type="evidence" value="ECO:0007669"/>
    <property type="project" value="InterPro"/>
</dbReference>
<evidence type="ECO:0000256" key="5">
    <source>
        <dbReference type="ARBA" id="ARBA00022692"/>
    </source>
</evidence>
<dbReference type="GO" id="GO:0009279">
    <property type="term" value="C:cell outer membrane"/>
    <property type="evidence" value="ECO:0007669"/>
    <property type="project" value="UniProtKB-SubCell"/>
</dbReference>
<evidence type="ECO:0000256" key="4">
    <source>
        <dbReference type="ARBA" id="ARBA00022452"/>
    </source>
</evidence>
<keyword evidence="6" id="KW-0472">Membrane</keyword>
<name>A0A117M714_UNCT6</name>
<evidence type="ECO:0000256" key="3">
    <source>
        <dbReference type="ARBA" id="ARBA00022448"/>
    </source>
</evidence>
<evidence type="ECO:0000256" key="2">
    <source>
        <dbReference type="ARBA" id="ARBA00007613"/>
    </source>
</evidence>
<reference evidence="9" key="1">
    <citation type="journal article" date="2015" name="MBio">
        <title>Genome-Resolved Metagenomic Analysis Reveals Roles for Candidate Phyla and Other Microbial Community Members in Biogeochemical Transformations in Oil Reservoirs.</title>
        <authorList>
            <person name="Hu P."/>
            <person name="Tom L."/>
            <person name="Singh A."/>
            <person name="Thomas B.C."/>
            <person name="Baker B.J."/>
            <person name="Piceno Y.M."/>
            <person name="Andersen G.L."/>
            <person name="Banfield J.F."/>
        </authorList>
    </citation>
    <scope>NUCLEOTIDE SEQUENCE [LARGE SCALE GENOMIC DNA]</scope>
</reference>
<dbReference type="InterPro" id="IPR051906">
    <property type="entry name" value="TolC-like"/>
</dbReference>
<comment type="similarity">
    <text evidence="2">Belongs to the outer membrane factor (OMF) (TC 1.B.17) family.</text>
</comment>
<accession>A0A117M714</accession>
<evidence type="ECO:0000256" key="7">
    <source>
        <dbReference type="ARBA" id="ARBA00023237"/>
    </source>
</evidence>
<dbReference type="Pfam" id="PF02321">
    <property type="entry name" value="OEP"/>
    <property type="match status" value="2"/>
</dbReference>
<dbReference type="Gene3D" id="1.20.1600.10">
    <property type="entry name" value="Outer membrane efflux proteins (OEP)"/>
    <property type="match status" value="1"/>
</dbReference>
<dbReference type="InterPro" id="IPR003423">
    <property type="entry name" value="OMP_efflux"/>
</dbReference>
<sequence>MYKKLSFIFFFLYFSFLGGLTLDESIEKAYRDNLQIKIYEENVGIANEDLLLSVSNFLPKVSAAGTFVRLDTVPTTYVNTMYGPMKIKVGEQNNYSFDVKLSQPIFLGGKLVLGYMVSKDKLQMSKNDLEKTRRDIKFSIIQIYLSVKLFDKMIEVNQKMFKSKDEHYKVTVSKYNLGTSSKLEKLSSEIDLQNSKIELNNLIKQRDNLLNSLKFMLGMDITDTLTLTDSISFDIFEKFDTIKIDSISKDNLLDICFKNKSELKNLELSKRMARKGTLLNSSSFLPNVAFFTSYNYKNYYSYIQDSTYFDGSYNLGISLSMDILSGGSRVLNILKSKRQEKQLNMSYLLLKDRIPVDLELLLRNYENSKENLKVFESTLSLSKEAYITANEQYNRGIISQLDYNDAETRYVSAQVGYLKSLYDVIVNKLSILNYLGVL</sequence>
<comment type="caution">
    <text evidence="8">The sequence shown here is derived from an EMBL/GenBank/DDBJ whole genome shotgun (WGS) entry which is preliminary data.</text>
</comment>
<keyword evidence="7" id="KW-0998">Cell outer membrane</keyword>
<dbReference type="GO" id="GO:0015288">
    <property type="term" value="F:porin activity"/>
    <property type="evidence" value="ECO:0007669"/>
    <property type="project" value="TreeGrafter"/>
</dbReference>
<dbReference type="PANTHER" id="PTHR30026:SF20">
    <property type="entry name" value="OUTER MEMBRANE PROTEIN TOLC"/>
    <property type="match status" value="1"/>
</dbReference>
<keyword evidence="3" id="KW-0813">Transport</keyword>
<evidence type="ECO:0000313" key="9">
    <source>
        <dbReference type="Proteomes" id="UP000053467"/>
    </source>
</evidence>
<evidence type="ECO:0000313" key="8">
    <source>
        <dbReference type="EMBL" id="KUK87867.1"/>
    </source>
</evidence>
<comment type="subcellular location">
    <subcellularLocation>
        <location evidence="1">Cell outer membrane</location>
    </subcellularLocation>
</comment>
<dbReference type="GO" id="GO:1990281">
    <property type="term" value="C:efflux pump complex"/>
    <property type="evidence" value="ECO:0007669"/>
    <property type="project" value="TreeGrafter"/>
</dbReference>
<dbReference type="SUPFAM" id="SSF56954">
    <property type="entry name" value="Outer membrane efflux proteins (OEP)"/>
    <property type="match status" value="1"/>
</dbReference>
<dbReference type="PANTHER" id="PTHR30026">
    <property type="entry name" value="OUTER MEMBRANE PROTEIN TOLC"/>
    <property type="match status" value="1"/>
</dbReference>